<dbReference type="SUPFAM" id="SSF52794">
    <property type="entry name" value="PTS system IIB component-like"/>
    <property type="match status" value="1"/>
</dbReference>
<keyword evidence="3" id="KW-0805">Transcription regulation</keyword>
<evidence type="ECO:0000256" key="2">
    <source>
        <dbReference type="ARBA" id="ARBA00022737"/>
    </source>
</evidence>
<dbReference type="PANTHER" id="PTHR30185:SF18">
    <property type="entry name" value="TRANSCRIPTIONAL REGULATOR MTLR"/>
    <property type="match status" value="1"/>
</dbReference>
<dbReference type="InterPro" id="IPR007737">
    <property type="entry name" value="Mga_HTH"/>
</dbReference>
<dbReference type="GO" id="GO:0009401">
    <property type="term" value="P:phosphoenolpyruvate-dependent sugar phosphotransferase system"/>
    <property type="evidence" value="ECO:0007669"/>
    <property type="project" value="InterPro"/>
</dbReference>
<evidence type="ECO:0008006" key="10">
    <source>
        <dbReference type="Google" id="ProtNLM"/>
    </source>
</evidence>
<dbReference type="AlphaFoldDB" id="A0A1L8WJE7"/>
<protein>
    <recommendedName>
        <fullName evidence="10">Transcriptional antiterminator bglG</fullName>
    </recommendedName>
</protein>
<keyword evidence="1" id="KW-0808">Transferase</keyword>
<dbReference type="SUPFAM" id="SSF63520">
    <property type="entry name" value="PTS-regulatory domain, PRD"/>
    <property type="match status" value="1"/>
</dbReference>
<keyword evidence="5" id="KW-0804">Transcription</keyword>
<dbReference type="PROSITE" id="PS51099">
    <property type="entry name" value="PTS_EIIB_TYPE_2"/>
    <property type="match status" value="1"/>
</dbReference>
<evidence type="ECO:0000259" key="7">
    <source>
        <dbReference type="PROSITE" id="PS51372"/>
    </source>
</evidence>
<reference evidence="8 9" key="1">
    <citation type="submission" date="2014-12" db="EMBL/GenBank/DDBJ databases">
        <title>Draft genome sequences of 29 type strains of Enterococci.</title>
        <authorList>
            <person name="Zhong Z."/>
            <person name="Sun Z."/>
            <person name="Liu W."/>
            <person name="Zhang W."/>
            <person name="Zhang H."/>
        </authorList>
    </citation>
    <scope>NUCLEOTIDE SEQUENCE [LARGE SCALE GENOMIC DNA]</scope>
    <source>
        <strain evidence="8 9">DSM 15687</strain>
    </source>
</reference>
<comment type="caution">
    <text evidence="8">The sequence shown here is derived from an EMBL/GenBank/DDBJ whole genome shotgun (WGS) entry which is preliminary data.</text>
</comment>
<dbReference type="PROSITE" id="PS51372">
    <property type="entry name" value="PRD_2"/>
    <property type="match status" value="1"/>
</dbReference>
<keyword evidence="9" id="KW-1185">Reference proteome</keyword>
<gene>
    <name evidence="8" type="ORF">RV14_GL000306</name>
</gene>
<dbReference type="Pfam" id="PF08279">
    <property type="entry name" value="HTH_11"/>
    <property type="match status" value="1"/>
</dbReference>
<sequence>MMQLSKREIKILLSLLDSEICLTTKELAKQLEVSIRTIKYDLDNIRLWLKQREVELLSQRNKGFWFELTDRQRLALKNELQEVARFETFLDQKSRVVKIVMSLLLEEKTVTVNQLAEQLKVSSNTIIADLEKVTEFVSSFQVTLKKKAGQGIFLIGDEDKLRFLMEYLLNRKLTEYDIYQIMNQLIHSRQKKQHPIYLEKDSRFYGIYQVVLNEMSEILSNASLDQFDYSELLSITFRVAIATCRLQIGRAIGSFKLVQTFDQQDVALRVMYHVFKKFDLPLFEAEYRYIQSDLVQKEYSQNTLELSIRLIDTVSKELNLSFNKDNQLLTNLFAHLSLRLGKKHVFINEYNPFVDEIKKRYPVLFRAITKACQRELTDNAYAVNDSFIAYIALHFLVFFEKERQETSIVRIVYVCSTGLGVTNLIEQKVKEEIPNINIIGFTSVLNASEVIREKEPDLVISIFPIEGIHVPLIKVNAIPTKEDIQNIKQLIRGLLEKNMLQQRSKKVQDDCSFAQENVEAYSQDVIVKGYVIYEGLCELFGKNLKKEYQKAFLLHVLLMVHRIMFKNQYELDGTVQQEIWLQQKELIMQIEQLFSENDLSVNQAELTALFQYMDTYLGIKKEVGETSEIK</sequence>
<dbReference type="STRING" id="150033.RV14_GL000306"/>
<dbReference type="InterPro" id="IPR050661">
    <property type="entry name" value="BglG_antiterminators"/>
</dbReference>
<dbReference type="Gene3D" id="1.10.1790.10">
    <property type="entry name" value="PRD domain"/>
    <property type="match status" value="1"/>
</dbReference>
<proteinExistence type="predicted"/>
<keyword evidence="2" id="KW-0677">Repeat</keyword>
<dbReference type="Pfam" id="PF05043">
    <property type="entry name" value="Mga"/>
    <property type="match status" value="1"/>
</dbReference>
<evidence type="ECO:0000256" key="1">
    <source>
        <dbReference type="ARBA" id="ARBA00022679"/>
    </source>
</evidence>
<evidence type="ECO:0000259" key="6">
    <source>
        <dbReference type="PROSITE" id="PS51099"/>
    </source>
</evidence>
<dbReference type="InterPro" id="IPR036388">
    <property type="entry name" value="WH-like_DNA-bd_sf"/>
</dbReference>
<accession>A0A1L8WJE7</accession>
<dbReference type="InterPro" id="IPR013011">
    <property type="entry name" value="PTS_EIIB_2"/>
</dbReference>
<dbReference type="Gene3D" id="3.40.50.2300">
    <property type="match status" value="1"/>
</dbReference>
<feature type="domain" description="PTS EIIB type-2" evidence="6">
    <location>
        <begin position="409"/>
        <end position="499"/>
    </location>
</feature>
<feature type="domain" description="PRD" evidence="7">
    <location>
        <begin position="298"/>
        <end position="405"/>
    </location>
</feature>
<evidence type="ECO:0000313" key="9">
    <source>
        <dbReference type="Proteomes" id="UP000182152"/>
    </source>
</evidence>
<dbReference type="PANTHER" id="PTHR30185">
    <property type="entry name" value="CRYPTIC BETA-GLUCOSIDE BGL OPERON ANTITERMINATOR"/>
    <property type="match status" value="1"/>
</dbReference>
<dbReference type="Proteomes" id="UP000182152">
    <property type="component" value="Unassembled WGS sequence"/>
</dbReference>
<evidence type="ECO:0000313" key="8">
    <source>
        <dbReference type="EMBL" id="OJG81151.1"/>
    </source>
</evidence>
<dbReference type="Pfam" id="PF00874">
    <property type="entry name" value="PRD"/>
    <property type="match status" value="1"/>
</dbReference>
<dbReference type="InterPro" id="IPR011608">
    <property type="entry name" value="PRD"/>
</dbReference>
<dbReference type="CDD" id="cd05568">
    <property type="entry name" value="PTS_IIB_bgl_like"/>
    <property type="match status" value="1"/>
</dbReference>
<keyword evidence="4" id="KW-0010">Activator</keyword>
<dbReference type="InterPro" id="IPR013196">
    <property type="entry name" value="HTH_11"/>
</dbReference>
<dbReference type="InterPro" id="IPR036634">
    <property type="entry name" value="PRD_sf"/>
</dbReference>
<evidence type="ECO:0000256" key="3">
    <source>
        <dbReference type="ARBA" id="ARBA00023015"/>
    </source>
</evidence>
<name>A0A1L8WJE7_9ENTE</name>
<dbReference type="EMBL" id="JXLB01000011">
    <property type="protein sequence ID" value="OJG81151.1"/>
    <property type="molecule type" value="Genomic_DNA"/>
</dbReference>
<dbReference type="RefSeq" id="WP_071855509.1">
    <property type="nucleotide sequence ID" value="NZ_JXLB01000011.1"/>
</dbReference>
<dbReference type="InterPro" id="IPR036095">
    <property type="entry name" value="PTS_EIIB-like_sf"/>
</dbReference>
<evidence type="ECO:0000256" key="5">
    <source>
        <dbReference type="ARBA" id="ARBA00023163"/>
    </source>
</evidence>
<evidence type="ECO:0000256" key="4">
    <source>
        <dbReference type="ARBA" id="ARBA00023159"/>
    </source>
</evidence>
<dbReference type="GO" id="GO:0008982">
    <property type="term" value="F:protein-N(PI)-phosphohistidine-sugar phosphotransferase activity"/>
    <property type="evidence" value="ECO:0007669"/>
    <property type="project" value="InterPro"/>
</dbReference>
<dbReference type="Gene3D" id="1.10.10.10">
    <property type="entry name" value="Winged helix-like DNA-binding domain superfamily/Winged helix DNA-binding domain"/>
    <property type="match status" value="2"/>
</dbReference>
<organism evidence="8 9">
    <name type="scientific">Enterococcus ratti</name>
    <dbReference type="NCBI Taxonomy" id="150033"/>
    <lineage>
        <taxon>Bacteria</taxon>
        <taxon>Bacillati</taxon>
        <taxon>Bacillota</taxon>
        <taxon>Bacilli</taxon>
        <taxon>Lactobacillales</taxon>
        <taxon>Enterococcaceae</taxon>
        <taxon>Enterococcus</taxon>
    </lineage>
</organism>
<dbReference type="GO" id="GO:0006355">
    <property type="term" value="P:regulation of DNA-templated transcription"/>
    <property type="evidence" value="ECO:0007669"/>
    <property type="project" value="InterPro"/>
</dbReference>